<dbReference type="InterPro" id="IPR002455">
    <property type="entry name" value="GPCR3_GABA-B"/>
</dbReference>
<dbReference type="GO" id="GO:0038039">
    <property type="term" value="C:G protein-coupled receptor heterodimeric complex"/>
    <property type="evidence" value="ECO:0007669"/>
    <property type="project" value="TreeGrafter"/>
</dbReference>
<evidence type="ECO:0000256" key="7">
    <source>
        <dbReference type="ARBA" id="ARBA00023180"/>
    </source>
</evidence>
<keyword evidence="3 10" id="KW-1133">Transmembrane helix</keyword>
<feature type="compositionally biased region" description="Low complexity" evidence="9">
    <location>
        <begin position="620"/>
        <end position="646"/>
    </location>
</feature>
<evidence type="ECO:0000259" key="11">
    <source>
        <dbReference type="PROSITE" id="PS50259"/>
    </source>
</evidence>
<feature type="transmembrane region" description="Helical" evidence="10">
    <location>
        <begin position="552"/>
        <end position="575"/>
    </location>
</feature>
<evidence type="ECO:0000256" key="8">
    <source>
        <dbReference type="ARBA" id="ARBA00023224"/>
    </source>
</evidence>
<evidence type="ECO:0000256" key="4">
    <source>
        <dbReference type="ARBA" id="ARBA00023040"/>
    </source>
</evidence>
<name>A0A8T0YW31_9STRA</name>
<evidence type="ECO:0000313" key="12">
    <source>
        <dbReference type="EMBL" id="KAG2853866.1"/>
    </source>
</evidence>
<keyword evidence="2 10" id="KW-0812">Transmembrane</keyword>
<dbReference type="InterPro" id="IPR017978">
    <property type="entry name" value="GPCR_3_C"/>
</dbReference>
<dbReference type="EMBL" id="RCMG01000458">
    <property type="protein sequence ID" value="KAG2853866.1"/>
    <property type="molecule type" value="Genomic_DNA"/>
</dbReference>
<feature type="region of interest" description="Disordered" evidence="9">
    <location>
        <begin position="590"/>
        <end position="655"/>
    </location>
</feature>
<feature type="transmembrane region" description="Helical" evidence="10">
    <location>
        <begin position="400"/>
        <end position="420"/>
    </location>
</feature>
<gene>
    <name evidence="12" type="ORF">PC113_g13799</name>
</gene>
<feature type="transmembrane region" description="Helical" evidence="10">
    <location>
        <begin position="490"/>
        <end position="512"/>
    </location>
</feature>
<accession>A0A8T0YW31</accession>
<feature type="transmembrane region" description="Helical" evidence="10">
    <location>
        <begin position="524"/>
        <end position="546"/>
    </location>
</feature>
<organism evidence="12 13">
    <name type="scientific">Phytophthora cactorum</name>
    <dbReference type="NCBI Taxonomy" id="29920"/>
    <lineage>
        <taxon>Eukaryota</taxon>
        <taxon>Sar</taxon>
        <taxon>Stramenopiles</taxon>
        <taxon>Oomycota</taxon>
        <taxon>Peronosporomycetes</taxon>
        <taxon>Peronosporales</taxon>
        <taxon>Peronosporaceae</taxon>
        <taxon>Phytophthora</taxon>
    </lineage>
</organism>
<dbReference type="GO" id="GO:0004965">
    <property type="term" value="F:G protein-coupled GABA receptor activity"/>
    <property type="evidence" value="ECO:0007669"/>
    <property type="project" value="InterPro"/>
</dbReference>
<dbReference type="PANTHER" id="PTHR10519:SF20">
    <property type="entry name" value="G-PROTEIN COUPLED RECEPTOR 156-RELATED"/>
    <property type="match status" value="1"/>
</dbReference>
<protein>
    <recommendedName>
        <fullName evidence="11">G-protein coupled receptors family 3 profile domain-containing protein</fullName>
    </recommendedName>
</protein>
<feature type="region of interest" description="Disordered" evidence="9">
    <location>
        <begin position="682"/>
        <end position="718"/>
    </location>
</feature>
<evidence type="ECO:0000256" key="5">
    <source>
        <dbReference type="ARBA" id="ARBA00023136"/>
    </source>
</evidence>
<keyword evidence="6" id="KW-0675">Receptor</keyword>
<evidence type="ECO:0000256" key="10">
    <source>
        <dbReference type="SAM" id="Phobius"/>
    </source>
</evidence>
<evidence type="ECO:0000256" key="3">
    <source>
        <dbReference type="ARBA" id="ARBA00022989"/>
    </source>
</evidence>
<dbReference type="PROSITE" id="PS50259">
    <property type="entry name" value="G_PROTEIN_RECEP_F3_4"/>
    <property type="match status" value="1"/>
</dbReference>
<dbReference type="CDD" id="cd15047">
    <property type="entry name" value="7tmC_GABA-B-like"/>
    <property type="match status" value="1"/>
</dbReference>
<dbReference type="AlphaFoldDB" id="A0A8T0YW31"/>
<feature type="compositionally biased region" description="Basic and acidic residues" evidence="9">
    <location>
        <begin position="697"/>
        <end position="710"/>
    </location>
</feature>
<dbReference type="VEuPathDB" id="FungiDB:PC110_g14103"/>
<dbReference type="Pfam" id="PF00003">
    <property type="entry name" value="7tm_3"/>
    <property type="match status" value="1"/>
</dbReference>
<evidence type="ECO:0000256" key="6">
    <source>
        <dbReference type="ARBA" id="ARBA00023170"/>
    </source>
</evidence>
<evidence type="ECO:0000256" key="9">
    <source>
        <dbReference type="SAM" id="MobiDB-lite"/>
    </source>
</evidence>
<dbReference type="PANTHER" id="PTHR10519">
    <property type="entry name" value="GABA-B RECEPTOR"/>
    <property type="match status" value="1"/>
</dbReference>
<comment type="subcellular location">
    <subcellularLocation>
        <location evidence="1">Membrane</location>
        <topology evidence="1">Multi-pass membrane protein</topology>
    </subcellularLocation>
</comment>
<feature type="domain" description="G-protein coupled receptors family 3 profile" evidence="11">
    <location>
        <begin position="387"/>
        <end position="581"/>
    </location>
</feature>
<dbReference type="Proteomes" id="UP000735874">
    <property type="component" value="Unassembled WGS sequence"/>
</dbReference>
<sequence length="718" mass="78084">MPKASCDIKPKLLFAQQLLVALIVWQVFVLCIQPTSTLALVAPNQLLGTCFDDDWATSISKKLSISAMDRDSFGTLVNPYLHGALSTPRFRVDDQRTARARDILFQSDCMPFDSVFYGVGARVDENGNIIEAGRVNGSLVMEIDTWSSHSLSTLVVAILAQELLGYEVSFFQASGSAEMTQRMSSVGTGICSPTHVNVEVWLDAATQRALAVYYNESSFVGSVGYDGLAGLFTSTTFIRAGLSASPAFSADFWRDYRDKDALIHELRASVLFNNAAHYPPKESGCADGVLGCRDSCSKSKTCTKREGNGGECLVVIMMDASYDIGYLQASLSNNDIPAYFCFLGISGAAKYVSEALASNTPVAFYNYQPDEFFQRHIGQVERVALPGVPSRVVCALRPTLISWAFTLIFGSLVVKSMRVYRVFLSSAMKRVVLAAGTMMKVLAGFLIVDIVILVSWELVSPSDAVVKAEAVAEIGGLAVDRVRCASSSSVFVGLLFFWKAVMLFGGLYLSILIRKVSSDFQESVWIFASACVVLFSSLLLLPMGYFVTLSAIAFFLFFSFIVLSATMLVIGLMLVPKMLRLHDLATSGASEMSKTTREKQTASSGSEDDAQVAPLRSRASGGSRISKNSKNSKTSNNRKSSKSNKGGKSGKKDAIRVSLRVPATILKASASVSALNSTQVTRFSTTSMGPRPPWRWKRPDDTTSRAERTRPISVRHSR</sequence>
<keyword evidence="7" id="KW-0325">Glycoprotein</keyword>
<proteinExistence type="predicted"/>
<evidence type="ECO:0000256" key="1">
    <source>
        <dbReference type="ARBA" id="ARBA00004141"/>
    </source>
</evidence>
<keyword evidence="5 10" id="KW-0472">Membrane</keyword>
<evidence type="ECO:0000256" key="2">
    <source>
        <dbReference type="ARBA" id="ARBA00022692"/>
    </source>
</evidence>
<comment type="caution">
    <text evidence="12">The sequence shown here is derived from an EMBL/GenBank/DDBJ whole genome shotgun (WGS) entry which is preliminary data.</text>
</comment>
<keyword evidence="4" id="KW-0297">G-protein coupled receptor</keyword>
<reference evidence="12" key="1">
    <citation type="submission" date="2018-10" db="EMBL/GenBank/DDBJ databases">
        <title>Effector identification in a new, highly contiguous assembly of the strawberry crown rot pathogen Phytophthora cactorum.</title>
        <authorList>
            <person name="Armitage A.D."/>
            <person name="Nellist C.F."/>
            <person name="Bates H."/>
            <person name="Vickerstaff R.J."/>
            <person name="Harrison R.J."/>
        </authorList>
    </citation>
    <scope>NUCLEOTIDE SEQUENCE</scope>
    <source>
        <strain evidence="12">15-7</strain>
    </source>
</reference>
<keyword evidence="8" id="KW-0807">Transducer</keyword>
<feature type="transmembrane region" description="Helical" evidence="10">
    <location>
        <begin position="432"/>
        <end position="456"/>
    </location>
</feature>
<evidence type="ECO:0000313" key="13">
    <source>
        <dbReference type="Proteomes" id="UP000735874"/>
    </source>
</evidence>